<dbReference type="PaxDb" id="411902-CLOBOL_01224"/>
<dbReference type="Proteomes" id="UP000005396">
    <property type="component" value="Unassembled WGS sequence"/>
</dbReference>
<reference evidence="1 2" key="1">
    <citation type="submission" date="2007-08" db="EMBL/GenBank/DDBJ databases">
        <authorList>
            <person name="Fulton L."/>
            <person name="Clifton S."/>
            <person name="Fulton B."/>
            <person name="Xu J."/>
            <person name="Minx P."/>
            <person name="Pepin K.H."/>
            <person name="Johnson M."/>
            <person name="Thiruvilangam P."/>
            <person name="Bhonagiri V."/>
            <person name="Nash W.E."/>
            <person name="Mardis E.R."/>
            <person name="Wilson R.K."/>
        </authorList>
    </citation>
    <scope>NUCLEOTIDE SEQUENCE [LARGE SCALE GENOMIC DNA]</scope>
    <source>
        <strain evidence="2">ATCC BAA-613 / DSM 15670 / CCUG 46953 / JCM 12243 / WAL 16351</strain>
    </source>
</reference>
<dbReference type="EMBL" id="ABCC02000015">
    <property type="protein sequence ID" value="EDP18353.1"/>
    <property type="molecule type" value="Genomic_DNA"/>
</dbReference>
<proteinExistence type="predicted"/>
<comment type="caution">
    <text evidence="1">The sequence shown here is derived from an EMBL/GenBank/DDBJ whole genome shotgun (WGS) entry which is preliminary data.</text>
</comment>
<organism evidence="1 2">
    <name type="scientific">Enterocloster bolteae (strain ATCC BAA-613 / DSM 15670 / CCUG 46953 / JCM 12243 / WAL 16351)</name>
    <name type="common">Clostridium bolteae</name>
    <dbReference type="NCBI Taxonomy" id="411902"/>
    <lineage>
        <taxon>Bacteria</taxon>
        <taxon>Bacillati</taxon>
        <taxon>Bacillota</taxon>
        <taxon>Clostridia</taxon>
        <taxon>Lachnospirales</taxon>
        <taxon>Lachnospiraceae</taxon>
        <taxon>Enterocloster</taxon>
    </lineage>
</organism>
<evidence type="ECO:0000313" key="2">
    <source>
        <dbReference type="Proteomes" id="UP000005396"/>
    </source>
</evidence>
<gene>
    <name evidence="1" type="ORF">CLOBOL_01224</name>
</gene>
<dbReference type="HOGENOM" id="CLU_3214376_0_0_9"/>
<protein>
    <submittedName>
        <fullName evidence="1">Uncharacterized protein</fullName>
    </submittedName>
</protein>
<dbReference type="eggNOG" id="COG3919">
    <property type="taxonomic scope" value="Bacteria"/>
</dbReference>
<name>A8RK71_ENTBW</name>
<dbReference type="Gene3D" id="3.40.50.20">
    <property type="match status" value="1"/>
</dbReference>
<accession>A8RK71</accession>
<sequence>MVATFIDPEIEILSKHRAEFAAIGVELLVSYEETAHLCFDKFEM</sequence>
<evidence type="ECO:0000313" key="1">
    <source>
        <dbReference type="EMBL" id="EDP18353.1"/>
    </source>
</evidence>
<reference evidence="1 2" key="2">
    <citation type="submission" date="2007-09" db="EMBL/GenBank/DDBJ databases">
        <title>Draft genome sequence of Clostridium bolteae (ATCC BAA-613).</title>
        <authorList>
            <person name="Sudarsanam P."/>
            <person name="Ley R."/>
            <person name="Guruge J."/>
            <person name="Turnbaugh P.J."/>
            <person name="Mahowald M."/>
            <person name="Liep D."/>
            <person name="Gordon J."/>
        </authorList>
    </citation>
    <scope>NUCLEOTIDE SEQUENCE [LARGE SCALE GENOMIC DNA]</scope>
    <source>
        <strain evidence="2">ATCC BAA-613 / DSM 15670 / CCUG 46953 / JCM 12243 / WAL 16351</strain>
    </source>
</reference>
<dbReference type="AlphaFoldDB" id="A8RK71"/>